<dbReference type="EMBL" id="BSDP01000001">
    <property type="protein sequence ID" value="GLI26892.1"/>
    <property type="molecule type" value="Genomic_DNA"/>
</dbReference>
<dbReference type="SUPFAM" id="SSF54593">
    <property type="entry name" value="Glyoxalase/Bleomycin resistance protein/Dihydroxybiphenyl dioxygenase"/>
    <property type="match status" value="1"/>
</dbReference>
<dbReference type="PANTHER" id="PTHR35908">
    <property type="entry name" value="HYPOTHETICAL FUSION PROTEIN"/>
    <property type="match status" value="1"/>
</dbReference>
<dbReference type="PANTHER" id="PTHR35908:SF1">
    <property type="entry name" value="CONSERVED PROTEIN"/>
    <property type="match status" value="1"/>
</dbReference>
<keyword evidence="3" id="KW-1185">Reference proteome</keyword>
<dbReference type="Pfam" id="PF18029">
    <property type="entry name" value="Glyoxalase_6"/>
    <property type="match status" value="1"/>
</dbReference>
<feature type="domain" description="VOC" evidence="1">
    <location>
        <begin position="3"/>
        <end position="118"/>
    </location>
</feature>
<dbReference type="CDD" id="cd06587">
    <property type="entry name" value="VOC"/>
    <property type="match status" value="1"/>
</dbReference>
<organism evidence="2 3">
    <name type="scientific">Agromyces rhizosphaerae</name>
    <dbReference type="NCBI Taxonomy" id="88374"/>
    <lineage>
        <taxon>Bacteria</taxon>
        <taxon>Bacillati</taxon>
        <taxon>Actinomycetota</taxon>
        <taxon>Actinomycetes</taxon>
        <taxon>Micrococcales</taxon>
        <taxon>Microbacteriaceae</taxon>
        <taxon>Agromyces</taxon>
    </lineage>
</organism>
<gene>
    <name evidence="2" type="ORF">ARHIZOSPH14_11340</name>
</gene>
<dbReference type="RefSeq" id="WP_281882951.1">
    <property type="nucleotide sequence ID" value="NZ_BSDP01000001.1"/>
</dbReference>
<name>A0A9W6CUV9_9MICO</name>
<evidence type="ECO:0000259" key="1">
    <source>
        <dbReference type="PROSITE" id="PS51819"/>
    </source>
</evidence>
<comment type="caution">
    <text evidence="2">The sequence shown here is derived from an EMBL/GenBank/DDBJ whole genome shotgun (WGS) entry which is preliminary data.</text>
</comment>
<dbReference type="InterPro" id="IPR041581">
    <property type="entry name" value="Glyoxalase_6"/>
</dbReference>
<dbReference type="Gene3D" id="3.10.180.10">
    <property type="entry name" value="2,3-Dihydroxybiphenyl 1,2-Dioxygenase, domain 1"/>
    <property type="match status" value="1"/>
</dbReference>
<proteinExistence type="predicted"/>
<sequence length="121" mass="13516">MLTVGTVVLGVDDLQRAMTFWCAALDYVPRHEPRPDWVILDPRAGTDAGTSIALSQDRSRVSLPPRMHLDLYADDQQAEIDRLVGLGARHIDWDRYPPGADWIVLEDTEGNRFDVIDTSGA</sequence>
<protein>
    <submittedName>
        <fullName evidence="2">Glyoxalase</fullName>
    </submittedName>
</protein>
<dbReference type="Proteomes" id="UP001144396">
    <property type="component" value="Unassembled WGS sequence"/>
</dbReference>
<dbReference type="InterPro" id="IPR037523">
    <property type="entry name" value="VOC_core"/>
</dbReference>
<dbReference type="InterPro" id="IPR029068">
    <property type="entry name" value="Glyas_Bleomycin-R_OHBP_Dase"/>
</dbReference>
<evidence type="ECO:0000313" key="3">
    <source>
        <dbReference type="Proteomes" id="UP001144396"/>
    </source>
</evidence>
<dbReference type="AlphaFoldDB" id="A0A9W6CUV9"/>
<evidence type="ECO:0000313" key="2">
    <source>
        <dbReference type="EMBL" id="GLI26892.1"/>
    </source>
</evidence>
<accession>A0A9W6CUV9</accession>
<dbReference type="PROSITE" id="PS51819">
    <property type="entry name" value="VOC"/>
    <property type="match status" value="1"/>
</dbReference>
<reference evidence="2" key="1">
    <citation type="submission" date="2022-12" db="EMBL/GenBank/DDBJ databases">
        <title>Reference genome sequencing for broad-spectrum identification of bacterial and archaeal isolates by mass spectrometry.</title>
        <authorList>
            <person name="Sekiguchi Y."/>
            <person name="Tourlousse D.M."/>
        </authorList>
    </citation>
    <scope>NUCLEOTIDE SEQUENCE</scope>
    <source>
        <strain evidence="2">14</strain>
    </source>
</reference>